<dbReference type="WBParaSite" id="JU765_v2.g2528.t1">
    <property type="protein sequence ID" value="JU765_v2.g2528.t1"/>
    <property type="gene ID" value="JU765_v2.g2528"/>
</dbReference>
<accession>A0AC34R1L6</accession>
<evidence type="ECO:0000313" key="1">
    <source>
        <dbReference type="Proteomes" id="UP000887576"/>
    </source>
</evidence>
<evidence type="ECO:0000313" key="2">
    <source>
        <dbReference type="WBParaSite" id="JU765_v2.g2528.t1"/>
    </source>
</evidence>
<protein>
    <submittedName>
        <fullName evidence="2">LIM/homeobox protein Awh</fullName>
    </submittedName>
</protein>
<dbReference type="Proteomes" id="UP000887576">
    <property type="component" value="Unplaced"/>
</dbReference>
<organism evidence="1 2">
    <name type="scientific">Panagrolaimus sp. JU765</name>
    <dbReference type="NCBI Taxonomy" id="591449"/>
    <lineage>
        <taxon>Eukaryota</taxon>
        <taxon>Metazoa</taxon>
        <taxon>Ecdysozoa</taxon>
        <taxon>Nematoda</taxon>
        <taxon>Chromadorea</taxon>
        <taxon>Rhabditida</taxon>
        <taxon>Tylenchina</taxon>
        <taxon>Panagrolaimomorpha</taxon>
        <taxon>Panagrolaimoidea</taxon>
        <taxon>Panagrolaimidae</taxon>
        <taxon>Panagrolaimus</taxon>
    </lineage>
</organism>
<proteinExistence type="predicted"/>
<reference evidence="2" key="1">
    <citation type="submission" date="2022-11" db="UniProtKB">
        <authorList>
            <consortium name="WormBaseParasite"/>
        </authorList>
    </citation>
    <scope>IDENTIFICATION</scope>
</reference>
<name>A0AC34R1L6_9BILA</name>
<sequence>MGTGPNLNPSHPTFMGFPLDGTVPEMPIMSHSTYLAPLGEQKLPMLQMKHEDAAFCQKENLGEPMEASTSEIGPFHGCFGCHEPISDKWLLAVNNTHWHTGCLQCSGCSAALGEAPTCFWREGRVYCRNCYQTQFVEAKCASCQRSIGPKDWVRRAREFVYHLACFACSHCKRQLSTGEEFSINDNRLLCKQHYMELIHGHCKTKTKRVRTTFAEEQLSVLQAHFQIDSNPDGADLEKIANITGLSKRVTQVWFQNSRARQKKYQGNKKARTGNGSGSEHCGSIANTSGRSSTATRSPSPSGSCEGMLFPTSVTTSAEEVESKMLIENLGGYND</sequence>